<dbReference type="Proteomes" id="UP000319619">
    <property type="component" value="Unassembled WGS sequence"/>
</dbReference>
<evidence type="ECO:0000313" key="2">
    <source>
        <dbReference type="Proteomes" id="UP000319619"/>
    </source>
</evidence>
<sequence>MQGQRGIILIGIILLIGLFAAQIQAEPTVKLHGFTQATVIKTQDNKGFVFDFDRVRLIAKGKLNDLAEYKLQVDFMKTDTDVDKDGETPAIIKDAEIKIKVYENIKVSVGKFKTPIGMEFCASGAKLDLVKRGLGQALVFERNVGAMVHASKLGQIGFGFAAGAFNSGPNQANTVGDPAKGNDYTVAGRLSINPQKVVYVQTYFGSALTSVDQQESVSIFGVGTHVKLMKELSIKGEFMSRTDAQNNDADGTDFYAQAGYLLHPGIEPVVKYEQLDVTNDAMDQANITVGFNYYLNPDNIHQTKIMINYVESDLDGQDAIQLMVQAVF</sequence>
<name>A0A532V537_UNCL8</name>
<proteinExistence type="predicted"/>
<reference evidence="1 2" key="1">
    <citation type="submission" date="2017-06" db="EMBL/GenBank/DDBJ databases">
        <title>Novel microbial phyla capable of carbon fixation and sulfur reduction in deep-sea sediments.</title>
        <authorList>
            <person name="Huang J."/>
            <person name="Baker B."/>
            <person name="Wang Y."/>
        </authorList>
    </citation>
    <scope>NUCLEOTIDE SEQUENCE [LARGE SCALE GENOMIC DNA]</scope>
    <source>
        <strain evidence="1">B3_LCP</strain>
    </source>
</reference>
<gene>
    <name evidence="1" type="ORF">CEE37_00010</name>
</gene>
<dbReference type="AlphaFoldDB" id="A0A532V537"/>
<dbReference type="InterPro" id="IPR010870">
    <property type="entry name" value="Porin_O/P"/>
</dbReference>
<dbReference type="Gene3D" id="2.40.160.10">
    <property type="entry name" value="Porin"/>
    <property type="match status" value="1"/>
</dbReference>
<organism evidence="1 2">
    <name type="scientific">candidate division LCP-89 bacterium B3_LCP</name>
    <dbReference type="NCBI Taxonomy" id="2012998"/>
    <lineage>
        <taxon>Bacteria</taxon>
        <taxon>Pseudomonadati</taxon>
        <taxon>Bacteria division LCP-89</taxon>
    </lineage>
</organism>
<dbReference type="InterPro" id="IPR023614">
    <property type="entry name" value="Porin_dom_sf"/>
</dbReference>
<dbReference type="EMBL" id="NJBN01000001">
    <property type="protein sequence ID" value="TKJ42097.1"/>
    <property type="molecule type" value="Genomic_DNA"/>
</dbReference>
<accession>A0A532V537</accession>
<dbReference type="Pfam" id="PF07396">
    <property type="entry name" value="Porin_O_P"/>
    <property type="match status" value="1"/>
</dbReference>
<protein>
    <recommendedName>
        <fullName evidence="3">Porin domain-containing protein</fullName>
    </recommendedName>
</protein>
<comment type="caution">
    <text evidence="1">The sequence shown here is derived from an EMBL/GenBank/DDBJ whole genome shotgun (WGS) entry which is preliminary data.</text>
</comment>
<evidence type="ECO:0008006" key="3">
    <source>
        <dbReference type="Google" id="ProtNLM"/>
    </source>
</evidence>
<dbReference type="SUPFAM" id="SSF56935">
    <property type="entry name" value="Porins"/>
    <property type="match status" value="1"/>
</dbReference>
<evidence type="ECO:0000313" key="1">
    <source>
        <dbReference type="EMBL" id="TKJ42097.1"/>
    </source>
</evidence>